<dbReference type="RefSeq" id="WP_264965630.1">
    <property type="nucleotide sequence ID" value="NZ_JAPDVK010000001.1"/>
</dbReference>
<protein>
    <submittedName>
        <fullName evidence="2">ATP-binding protein</fullName>
    </submittedName>
</protein>
<reference evidence="2" key="1">
    <citation type="submission" date="2022-11" db="EMBL/GenBank/DDBJ databases">
        <title>Genomic repertoires linked with pathogenic potency of arthritogenic Prevotella copri isolated from the gut of rheumatoid arthritis patients.</title>
        <authorList>
            <person name="Nii T."/>
            <person name="Maeda Y."/>
            <person name="Motooka D."/>
            <person name="Naito M."/>
            <person name="Matsumoto Y."/>
            <person name="Ogawa T."/>
            <person name="Oguro-Igashira E."/>
            <person name="Kishikawa T."/>
            <person name="Yamashita M."/>
            <person name="Koizumi S."/>
            <person name="Kurakawa T."/>
            <person name="Okumura R."/>
            <person name="Kayama H."/>
            <person name="Murakami M."/>
            <person name="Sakaguchi T."/>
            <person name="Das B."/>
            <person name="Nakamura S."/>
            <person name="Okada Y."/>
            <person name="Kumanogoh A."/>
            <person name="Takeda K."/>
        </authorList>
    </citation>
    <scope>NUCLEOTIDE SEQUENCE</scope>
    <source>
        <strain evidence="2">F3-75</strain>
    </source>
</reference>
<sequence>MDRYILPYIKQYIKIDDLLESTDKSNSTRITDKSSFLDTIRNTHHLCVVGEPGIGKSRLLKELESALSSKDVVKCNAVDFISKSVGINVKYCIVDALDEVESNQFSRVFREIKDFCENNKNTNVVFSCRKHYVASYARIFSSFTDLSYIELLRLDDESVRDILSSCSKQVISNIGKSNKMLDLLSVPRYLEYFIEYQKENVDCEDIGQIFEVFVEKNILHAIEKYDNTQCDKNNLAILTQRVLEKIAFVMEIGRLDSITKDELYTILDGISGNMAQMVLSNLSLLFFENRILKETNGVLMFPDTEIQEYLAAKELCRQDNIESVLYDIAVSHDVKHIYPNWLDVIPHVSYIRSSSFFNIFKLILSYESNLELDSLDALLRYLDPTILSVEQKAELFKIIWNNYLRRPVYIRWRSPILSILQQCYSVGCCQMLMPTTEYLNKIQLSNISAILEVLAQGNCLSAEVISYWANAAKKLVENQNSDIQYVSLSIYEAINDIEGLVGLAKKFDTFNSDIKGKYCDITGYNGFTDKNVIQCWIKECYQSNPHAINAILCIENTELIISTYKQIVNTNKIEKFFNPVGNLSVHYFSLVKQILAVFHKNKEAKNDLIQLFAVYLKTRYYHKISGDESKLFKQIIQDDSVSLCFVQSLDQNRGLWYYLKNIEPEYIDYDLICAIENILVQLYKDNYNVDRCLLSLLSKVRHDEDKQLSLSKYLARYSDVFKRLDKSEGEKNTPNNDKELEEAYNYLVDQNIKSKDKYYYALFLCENINYLKSIDYNKVFTVIYDFFNNVDLGKTKTKKEGPNSYTLSWDLIYIPHFVNAVCELGQEEKLMKYRMILAKNLPLRSRVGNIDSHTISSFFKKIIGKLSTEESAMLSDWWKSRNDDFLKISPDDIMECITEYGMDFLSYKLEEYVNTYVADQSQENAYIASKALELIAKDYVKWGVEDYRKLFDSIEKYGIKGMKMQCNAIMIEKFHDEKAISWRFSYLKENIVSTRQFESHHVRLVSDEEQEILGANPRMFRCFMSVQEESIIQNMLELFEFGLNLSPRIVNREYSSYLMSQIYMYFINMKKLNYIQKLRILVEKHCEGVADNNAYNIMNHYELVFLNSERGNIDASVKKYNACITNAYLPIRNDADFRNYFATIALEVQKEIQDQGIYSLVNSQALSEDFIQRELKNTIINKCSQLGLTNVRVDREVALQDNKRTDFLIWYGMCNPIMIELKLLHNKEIQSTKERQAYKMKFEKYAKATNACLSVFWVFDVGRGGKQNIFEALKDEYRGLPFTTCLLTKCKCSSGRDTGAIVKKQIGKRTTRKKRK</sequence>
<feature type="domain" description="Novel STAND NTPase 3" evidence="1">
    <location>
        <begin position="37"/>
        <end position="162"/>
    </location>
</feature>
<keyword evidence="2" id="KW-0547">Nucleotide-binding</keyword>
<dbReference type="Proteomes" id="UP001209344">
    <property type="component" value="Unassembled WGS sequence"/>
</dbReference>
<gene>
    <name evidence="2" type="ORF">ONT16_05140</name>
</gene>
<comment type="caution">
    <text evidence="2">The sequence shown here is derived from an EMBL/GenBank/DDBJ whole genome shotgun (WGS) entry which is preliminary data.</text>
</comment>
<evidence type="ECO:0000313" key="3">
    <source>
        <dbReference type="Proteomes" id="UP001209344"/>
    </source>
</evidence>
<name>A0AAP3BCX3_9BACT</name>
<dbReference type="InterPro" id="IPR027417">
    <property type="entry name" value="P-loop_NTPase"/>
</dbReference>
<dbReference type="EMBL" id="JAPDVK010000001">
    <property type="protein sequence ID" value="MCW4127651.1"/>
    <property type="molecule type" value="Genomic_DNA"/>
</dbReference>
<dbReference type="Gene3D" id="3.40.50.300">
    <property type="entry name" value="P-loop containing nucleotide triphosphate hydrolases"/>
    <property type="match status" value="1"/>
</dbReference>
<accession>A0AAP3BCX3</accession>
<evidence type="ECO:0000259" key="1">
    <source>
        <dbReference type="Pfam" id="PF20720"/>
    </source>
</evidence>
<keyword evidence="2" id="KW-0067">ATP-binding</keyword>
<dbReference type="InterPro" id="IPR049050">
    <property type="entry name" value="nSTAND3"/>
</dbReference>
<proteinExistence type="predicted"/>
<organism evidence="2 3">
    <name type="scientific">Segatella copri</name>
    <dbReference type="NCBI Taxonomy" id="165179"/>
    <lineage>
        <taxon>Bacteria</taxon>
        <taxon>Pseudomonadati</taxon>
        <taxon>Bacteroidota</taxon>
        <taxon>Bacteroidia</taxon>
        <taxon>Bacteroidales</taxon>
        <taxon>Prevotellaceae</taxon>
        <taxon>Segatella</taxon>
    </lineage>
</organism>
<dbReference type="GO" id="GO:0005524">
    <property type="term" value="F:ATP binding"/>
    <property type="evidence" value="ECO:0007669"/>
    <property type="project" value="UniProtKB-KW"/>
</dbReference>
<dbReference type="SUPFAM" id="SSF52540">
    <property type="entry name" value="P-loop containing nucleoside triphosphate hydrolases"/>
    <property type="match status" value="1"/>
</dbReference>
<dbReference type="Pfam" id="PF20720">
    <property type="entry name" value="nSTAND3"/>
    <property type="match status" value="1"/>
</dbReference>
<evidence type="ECO:0000313" key="2">
    <source>
        <dbReference type="EMBL" id="MCW4127651.1"/>
    </source>
</evidence>